<protein>
    <submittedName>
        <fullName evidence="2">Uncharacterized protein</fullName>
    </submittedName>
</protein>
<accession>A0A3G5A2T3</accession>
<evidence type="ECO:0000313" key="2">
    <source>
        <dbReference type="EMBL" id="AYV80814.1"/>
    </source>
</evidence>
<proteinExistence type="predicted"/>
<feature type="region of interest" description="Disordered" evidence="1">
    <location>
        <begin position="305"/>
        <end position="328"/>
    </location>
</feature>
<feature type="region of interest" description="Disordered" evidence="1">
    <location>
        <begin position="137"/>
        <end position="233"/>
    </location>
</feature>
<dbReference type="EMBL" id="MK072249">
    <property type="protein sequence ID" value="AYV80814.1"/>
    <property type="molecule type" value="Genomic_DNA"/>
</dbReference>
<feature type="compositionally biased region" description="Basic residues" evidence="1">
    <location>
        <begin position="170"/>
        <end position="220"/>
    </location>
</feature>
<feature type="compositionally biased region" description="Acidic residues" evidence="1">
    <location>
        <begin position="153"/>
        <end position="162"/>
    </location>
</feature>
<reference evidence="2" key="1">
    <citation type="submission" date="2018-10" db="EMBL/GenBank/DDBJ databases">
        <title>Hidden diversity of soil giant viruses.</title>
        <authorList>
            <person name="Schulz F."/>
            <person name="Alteio L."/>
            <person name="Goudeau D."/>
            <person name="Ryan E.M."/>
            <person name="Malmstrom R.R."/>
            <person name="Blanchard J."/>
            <person name="Woyke T."/>
        </authorList>
    </citation>
    <scope>NUCLEOTIDE SEQUENCE</scope>
    <source>
        <strain evidence="2">HAV1</strain>
    </source>
</reference>
<name>A0A3G5A2T3_9VIRU</name>
<evidence type="ECO:0000256" key="1">
    <source>
        <dbReference type="SAM" id="MobiDB-lite"/>
    </source>
</evidence>
<gene>
    <name evidence="2" type="ORF">Harvfovirus7_11</name>
</gene>
<organism evidence="2">
    <name type="scientific">Harvfovirus sp</name>
    <dbReference type="NCBI Taxonomy" id="2487768"/>
    <lineage>
        <taxon>Viruses</taxon>
        <taxon>Varidnaviria</taxon>
        <taxon>Bamfordvirae</taxon>
        <taxon>Nucleocytoviricota</taxon>
        <taxon>Megaviricetes</taxon>
        <taxon>Imitervirales</taxon>
        <taxon>Mimiviridae</taxon>
        <taxon>Klosneuvirinae</taxon>
    </lineage>
</organism>
<feature type="compositionally biased region" description="Basic and acidic residues" evidence="1">
    <location>
        <begin position="221"/>
        <end position="233"/>
    </location>
</feature>
<sequence>MSIFAPKSVNHRENLDRLYSATSSAAINFDGAGGDMGSCSQGKKHNLVSSNVGGGVVNYNCSNCNKSCSVKLSSKPISGGGNPEQLRQEINKLLETANQPVVVEEEKKIIVEPMHDRQASRAVSDLLDSMEQRERMNMVGGAKKAKAKGKDTDDVETSDEEDTKWGGAKKAAKRRGSKRGSKRGSRGSKGSKGKKRGSKRGSKRRSRRGSRRLRRSRSRGLRRDANSPDPLAKYREYVAYIQKDMDLKGGPLTNSFAAYFREIVKRENPGASQDELNSKAKALYNNEKKSGKIKDIYEKVKENLERKRQSNKVKKAAEKAAAKAAMKN</sequence>